<feature type="transmembrane region" description="Helical" evidence="12">
    <location>
        <begin position="663"/>
        <end position="688"/>
    </location>
</feature>
<feature type="domain" description="G-protein coupled receptors family 3 profile" evidence="14">
    <location>
        <begin position="593"/>
        <end position="857"/>
    </location>
</feature>
<comment type="caution">
    <text evidence="15">The sequence shown here is derived from an EMBL/GenBank/DDBJ whole genome shotgun (WGS) entry which is preliminary data.</text>
</comment>
<dbReference type="InterPro" id="IPR017979">
    <property type="entry name" value="GPCR_3_CS"/>
</dbReference>
<evidence type="ECO:0000256" key="5">
    <source>
        <dbReference type="ARBA" id="ARBA00022729"/>
    </source>
</evidence>
<keyword evidence="5 13" id="KW-0732">Signal</keyword>
<dbReference type="InterPro" id="IPR004073">
    <property type="entry name" value="GPCR_3_vmron_rcpt_2"/>
</dbReference>
<dbReference type="EMBL" id="JAOTOJ010000002">
    <property type="protein sequence ID" value="KAK9405351.1"/>
    <property type="molecule type" value="Genomic_DNA"/>
</dbReference>
<name>A0AAW1BU84_CROAD</name>
<keyword evidence="10" id="KW-0325">Glycoprotein</keyword>
<dbReference type="InterPro" id="IPR011500">
    <property type="entry name" value="GPCR_3_9-Cys_dom"/>
</dbReference>
<dbReference type="PANTHER" id="PTHR24061:SF599">
    <property type="entry name" value="G-PROTEIN COUPLED RECEPTORS FAMILY 3 PROFILE DOMAIN-CONTAINING PROTEIN"/>
    <property type="match status" value="1"/>
</dbReference>
<feature type="signal peptide" evidence="13">
    <location>
        <begin position="1"/>
        <end position="17"/>
    </location>
</feature>
<organism evidence="15 16">
    <name type="scientific">Crotalus adamanteus</name>
    <name type="common">Eastern diamondback rattlesnake</name>
    <dbReference type="NCBI Taxonomy" id="8729"/>
    <lineage>
        <taxon>Eukaryota</taxon>
        <taxon>Metazoa</taxon>
        <taxon>Chordata</taxon>
        <taxon>Craniata</taxon>
        <taxon>Vertebrata</taxon>
        <taxon>Euteleostomi</taxon>
        <taxon>Lepidosauria</taxon>
        <taxon>Squamata</taxon>
        <taxon>Bifurcata</taxon>
        <taxon>Unidentata</taxon>
        <taxon>Episquamata</taxon>
        <taxon>Toxicofera</taxon>
        <taxon>Serpentes</taxon>
        <taxon>Colubroidea</taxon>
        <taxon>Viperidae</taxon>
        <taxon>Crotalinae</taxon>
        <taxon>Crotalus</taxon>
    </lineage>
</organism>
<keyword evidence="8 12" id="KW-0472">Membrane</keyword>
<keyword evidence="11" id="KW-0807">Transducer</keyword>
<keyword evidence="16" id="KW-1185">Reference proteome</keyword>
<evidence type="ECO:0000313" key="16">
    <source>
        <dbReference type="Proteomes" id="UP001474421"/>
    </source>
</evidence>
<feature type="transmembrane region" description="Helical" evidence="12">
    <location>
        <begin position="708"/>
        <end position="726"/>
    </location>
</feature>
<dbReference type="InterPro" id="IPR017978">
    <property type="entry name" value="GPCR_3_C"/>
</dbReference>
<evidence type="ECO:0000256" key="7">
    <source>
        <dbReference type="ARBA" id="ARBA00023040"/>
    </source>
</evidence>
<protein>
    <submittedName>
        <fullName evidence="15">Type-2 vomeronasal receptor</fullName>
    </submittedName>
</protein>
<evidence type="ECO:0000256" key="4">
    <source>
        <dbReference type="ARBA" id="ARBA00022692"/>
    </source>
</evidence>
<feature type="transmembrane region" description="Helical" evidence="12">
    <location>
        <begin position="752"/>
        <end position="775"/>
    </location>
</feature>
<evidence type="ECO:0000256" key="2">
    <source>
        <dbReference type="ARBA" id="ARBA00007242"/>
    </source>
</evidence>
<dbReference type="InterPro" id="IPR001828">
    <property type="entry name" value="ANF_lig-bd_rcpt"/>
</dbReference>
<keyword evidence="7" id="KW-0297">G-protein coupled receptor</keyword>
<feature type="transmembrane region" description="Helical" evidence="12">
    <location>
        <begin position="596"/>
        <end position="619"/>
    </location>
</feature>
<reference evidence="15 16" key="1">
    <citation type="journal article" date="2024" name="Proc. Natl. Acad. Sci. U.S.A.">
        <title>The genetic regulatory architecture and epigenomic basis for age-related changes in rattlesnake venom.</title>
        <authorList>
            <person name="Hogan M.P."/>
            <person name="Holding M.L."/>
            <person name="Nystrom G.S."/>
            <person name="Colston T.J."/>
            <person name="Bartlett D.A."/>
            <person name="Mason A.J."/>
            <person name="Ellsworth S.A."/>
            <person name="Rautsaw R.M."/>
            <person name="Lawrence K.C."/>
            <person name="Strickland J.L."/>
            <person name="He B."/>
            <person name="Fraser P."/>
            <person name="Margres M.J."/>
            <person name="Gilbert D.M."/>
            <person name="Gibbs H.L."/>
            <person name="Parkinson C.L."/>
            <person name="Rokyta D.R."/>
        </authorList>
    </citation>
    <scope>NUCLEOTIDE SEQUENCE [LARGE SCALE GENOMIC DNA]</scope>
    <source>
        <strain evidence="15">DRR0105</strain>
    </source>
</reference>
<gene>
    <name evidence="15" type="ORF">NXF25_004125</name>
</gene>
<dbReference type="Gene3D" id="2.10.50.30">
    <property type="entry name" value="GPCR, family 3, nine cysteines domain"/>
    <property type="match status" value="1"/>
</dbReference>
<evidence type="ECO:0000313" key="15">
    <source>
        <dbReference type="EMBL" id="KAK9405351.1"/>
    </source>
</evidence>
<evidence type="ECO:0000259" key="14">
    <source>
        <dbReference type="PROSITE" id="PS50259"/>
    </source>
</evidence>
<dbReference type="InterPro" id="IPR000068">
    <property type="entry name" value="GPCR_3_Ca_sens_rcpt-rel"/>
</dbReference>
<dbReference type="PRINTS" id="PR01535">
    <property type="entry name" value="VOMERONASL2R"/>
</dbReference>
<feature type="transmembrane region" description="Helical" evidence="12">
    <location>
        <begin position="787"/>
        <end position="807"/>
    </location>
</feature>
<dbReference type="InterPro" id="IPR009030">
    <property type="entry name" value="Growth_fac_rcpt_cys_sf"/>
</dbReference>
<sequence>MIFFLFLLMLLPHVADGKLGLKCPLNLKRNEADPLNYYKPGDFLLGGVIGATRTSFLPFDFSRSPSVKMFGKGSLLTWKILSFPFAIQGINQDLHFLHNISLGYSLHDNHFNTILTLNALLGMLSTGVVNIPNYRCGSHNGPLVVLDGSNDDISMQISNMLGIYKIPQISYISVSETLNEKSNSPFFYQVVPKEGIQYPTIIKLLQHFRWTLVGLIAPDTDGGEKFMRTLTPLLVRNGICIVLSQNIPVTAYYVMINSFQFSKWTQVNVFIYSAKFDSFIMGIIITQKIIKNHTKARTGKVWITTALWDFTLELQYNEQIIPAIYGYISFSIQTGRNAKCDDFESMYYLTIDFINKMFSCSYSKHGLSMKGWTRCPENKYVEAMPQEKIEEILSLDSYIIHRSIWTVARALNAIYSSRSKRKVKDEKDQLPFQQLQSWQFHHFLQNVFQLHNNSLDGLYLDENGELAADLDILSWFQFPNMSVVRSKFGSLTKQQSGEAMLTIDQDAMVSPKWLNQSLPESKCVESCHPGFVKVPREGKPPCCYDCVSCAEGTISTQEDAKRCTRCPEDQHPNEKQDQCIPKIIIFLSYGGPLGNILVSFALILSLATVLVLATFIKHLETPLIKANNRDLSFILLMSLLFSFLTSFLYIGQPSKVTCLLRQTFFSIVFSTAVSSVLAKTIIVVLAFLATKPGNTMRRWLGKSLANSLFLSCSGIQILICSIWLGVSPPFPDSDFHSQLGEIILQCNEGSVVMFYGALGYMGFLAVISFMVAFLARKLPGAFNEAKLITFSMLVFCSVWISFVPAYLSTKGKIMVAVQVFSILASSAGLLGCIFIPKCYIIILRPDLNTKEQLTLKVK</sequence>
<keyword evidence="9 15" id="KW-0675">Receptor</keyword>
<evidence type="ECO:0000256" key="11">
    <source>
        <dbReference type="ARBA" id="ARBA00023224"/>
    </source>
</evidence>
<feature type="transmembrane region" description="Helical" evidence="12">
    <location>
        <begin position="631"/>
        <end position="651"/>
    </location>
</feature>
<dbReference type="PROSITE" id="PS50259">
    <property type="entry name" value="G_PROTEIN_RECEP_F3_4"/>
    <property type="match status" value="1"/>
</dbReference>
<accession>A0AAW1BU84</accession>
<dbReference type="InterPro" id="IPR000337">
    <property type="entry name" value="GPCR_3"/>
</dbReference>
<dbReference type="Pfam" id="PF01094">
    <property type="entry name" value="ANF_receptor"/>
    <property type="match status" value="1"/>
</dbReference>
<evidence type="ECO:0000256" key="12">
    <source>
        <dbReference type="SAM" id="Phobius"/>
    </source>
</evidence>
<comment type="similarity">
    <text evidence="2">Belongs to the G-protein coupled receptor 3 family.</text>
</comment>
<evidence type="ECO:0000256" key="9">
    <source>
        <dbReference type="ARBA" id="ARBA00023170"/>
    </source>
</evidence>
<comment type="subcellular location">
    <subcellularLocation>
        <location evidence="1">Cell membrane</location>
        <topology evidence="1">Multi-pass membrane protein</topology>
    </subcellularLocation>
</comment>
<dbReference type="GO" id="GO:0005886">
    <property type="term" value="C:plasma membrane"/>
    <property type="evidence" value="ECO:0007669"/>
    <property type="project" value="UniProtKB-SubCell"/>
</dbReference>
<keyword evidence="4 12" id="KW-0812">Transmembrane</keyword>
<proteinExistence type="inferred from homology"/>
<feature type="transmembrane region" description="Helical" evidence="12">
    <location>
        <begin position="813"/>
        <end position="835"/>
    </location>
</feature>
<dbReference type="FunFam" id="2.10.50.30:FF:000002">
    <property type="entry name" value="Vomeronasal 2 receptor, h1"/>
    <property type="match status" value="1"/>
</dbReference>
<dbReference type="SUPFAM" id="SSF53822">
    <property type="entry name" value="Periplasmic binding protein-like I"/>
    <property type="match status" value="1"/>
</dbReference>
<evidence type="ECO:0000256" key="8">
    <source>
        <dbReference type="ARBA" id="ARBA00023136"/>
    </source>
</evidence>
<evidence type="ECO:0000256" key="1">
    <source>
        <dbReference type="ARBA" id="ARBA00004651"/>
    </source>
</evidence>
<dbReference type="Gene3D" id="3.40.50.2300">
    <property type="match status" value="2"/>
</dbReference>
<dbReference type="PANTHER" id="PTHR24061">
    <property type="entry name" value="CALCIUM-SENSING RECEPTOR-RELATED"/>
    <property type="match status" value="1"/>
</dbReference>
<evidence type="ECO:0000256" key="13">
    <source>
        <dbReference type="SAM" id="SignalP"/>
    </source>
</evidence>
<keyword evidence="3" id="KW-1003">Cell membrane</keyword>
<dbReference type="Proteomes" id="UP001474421">
    <property type="component" value="Unassembled WGS sequence"/>
</dbReference>
<dbReference type="Pfam" id="PF07562">
    <property type="entry name" value="NCD3G"/>
    <property type="match status" value="1"/>
</dbReference>
<dbReference type="GO" id="GO:0004930">
    <property type="term" value="F:G protein-coupled receptor activity"/>
    <property type="evidence" value="ECO:0007669"/>
    <property type="project" value="UniProtKB-KW"/>
</dbReference>
<dbReference type="AlphaFoldDB" id="A0AAW1BU84"/>
<dbReference type="InterPro" id="IPR038550">
    <property type="entry name" value="GPCR_3_9-Cys_sf"/>
</dbReference>
<dbReference type="SUPFAM" id="SSF57184">
    <property type="entry name" value="Growth factor receptor domain"/>
    <property type="match status" value="1"/>
</dbReference>
<dbReference type="PROSITE" id="PS00981">
    <property type="entry name" value="G_PROTEIN_RECEP_F3_3"/>
    <property type="match status" value="1"/>
</dbReference>
<dbReference type="InterPro" id="IPR028082">
    <property type="entry name" value="Peripla_BP_I"/>
</dbReference>
<evidence type="ECO:0000256" key="6">
    <source>
        <dbReference type="ARBA" id="ARBA00022989"/>
    </source>
</evidence>
<dbReference type="PRINTS" id="PR00248">
    <property type="entry name" value="GPCRMGR"/>
</dbReference>
<evidence type="ECO:0000256" key="3">
    <source>
        <dbReference type="ARBA" id="ARBA00022475"/>
    </source>
</evidence>
<feature type="chain" id="PRO_5044013324" evidence="13">
    <location>
        <begin position="18"/>
        <end position="858"/>
    </location>
</feature>
<keyword evidence="6 12" id="KW-1133">Transmembrane helix</keyword>
<dbReference type="CDD" id="cd15283">
    <property type="entry name" value="7tmC_V2R_pheromone"/>
    <property type="match status" value="1"/>
</dbReference>
<dbReference type="Pfam" id="PF00003">
    <property type="entry name" value="7tm_3"/>
    <property type="match status" value="1"/>
</dbReference>
<evidence type="ECO:0000256" key="10">
    <source>
        <dbReference type="ARBA" id="ARBA00023180"/>
    </source>
</evidence>